<name>A0A931AYD0_9ENTE</name>
<evidence type="ECO:0000313" key="2">
    <source>
        <dbReference type="Proteomes" id="UP000637757"/>
    </source>
</evidence>
<keyword evidence="2" id="KW-1185">Reference proteome</keyword>
<protein>
    <submittedName>
        <fullName evidence="1">Uncharacterized protein</fullName>
    </submittedName>
</protein>
<dbReference type="AlphaFoldDB" id="A0A931AYD0"/>
<organism evidence="1 2">
    <name type="scientific">Enterococcus lacertideformus</name>
    <dbReference type="NCBI Taxonomy" id="2771493"/>
    <lineage>
        <taxon>Bacteria</taxon>
        <taxon>Bacillati</taxon>
        <taxon>Bacillota</taxon>
        <taxon>Bacilli</taxon>
        <taxon>Lactobacillales</taxon>
        <taxon>Enterococcaceae</taxon>
        <taxon>Enterococcus</taxon>
    </lineage>
</organism>
<dbReference type="Proteomes" id="UP000637757">
    <property type="component" value="Unassembled WGS sequence"/>
</dbReference>
<evidence type="ECO:0000313" key="1">
    <source>
        <dbReference type="EMBL" id="MBF8807853.1"/>
    </source>
</evidence>
<accession>A0A931AYD0</accession>
<dbReference type="EMBL" id="JADAKE010000014">
    <property type="protein sequence ID" value="MBF8807853.1"/>
    <property type="molecule type" value="Genomic_DNA"/>
</dbReference>
<comment type="caution">
    <text evidence="1">The sequence shown here is derived from an EMBL/GenBank/DDBJ whole genome shotgun (WGS) entry which is preliminary data.</text>
</comment>
<sequence>MEKRKEWLKVLKIRRNFLKVLKVISKTAGSSLFLKRLGQTPLLSRLFTAF</sequence>
<reference evidence="1" key="1">
    <citation type="submission" date="2020-09" db="EMBL/GenBank/DDBJ databases">
        <title>Genomic insights into the novelty and pathogenicity of a unique biofilm-forming Enterococcus sp. bacteria (Enterococcus lacertideformus) identified in reptiles.</title>
        <authorList>
            <person name="Agius J.E."/>
            <person name="Phalen D.N."/>
            <person name="Rose K."/>
            <person name="Eden J.-S."/>
        </authorList>
    </citation>
    <scope>NUCLEOTIDE SEQUENCE</scope>
    <source>
        <strain evidence="1">PHRS 0518</strain>
    </source>
</reference>
<proteinExistence type="predicted"/>
<gene>
    <name evidence="1" type="ORF">IC227_05200</name>
</gene>